<dbReference type="PROSITE" id="PS50977">
    <property type="entry name" value="HTH_TETR_2"/>
    <property type="match status" value="1"/>
</dbReference>
<evidence type="ECO:0000256" key="1">
    <source>
        <dbReference type="ARBA" id="ARBA00023015"/>
    </source>
</evidence>
<dbReference type="Gene3D" id="1.10.357.10">
    <property type="entry name" value="Tetracycline Repressor, domain 2"/>
    <property type="match status" value="1"/>
</dbReference>
<evidence type="ECO:0000256" key="3">
    <source>
        <dbReference type="ARBA" id="ARBA00023163"/>
    </source>
</evidence>
<accession>A0A2A9CWP3</accession>
<gene>
    <name evidence="6" type="ORF">ATK74_2672</name>
</gene>
<name>A0A2A9CWP3_9ACTN</name>
<dbReference type="EMBL" id="PDJC01000001">
    <property type="protein sequence ID" value="PFG18092.1"/>
    <property type="molecule type" value="Genomic_DNA"/>
</dbReference>
<comment type="caution">
    <text evidence="6">The sequence shown here is derived from an EMBL/GenBank/DDBJ whole genome shotgun (WGS) entry which is preliminary data.</text>
</comment>
<keyword evidence="2 4" id="KW-0238">DNA-binding</keyword>
<dbReference type="InterPro" id="IPR009057">
    <property type="entry name" value="Homeodomain-like_sf"/>
</dbReference>
<dbReference type="Proteomes" id="UP000226079">
    <property type="component" value="Unassembled WGS sequence"/>
</dbReference>
<dbReference type="SUPFAM" id="SSF46689">
    <property type="entry name" value="Homeodomain-like"/>
    <property type="match status" value="1"/>
</dbReference>
<dbReference type="Pfam" id="PF00440">
    <property type="entry name" value="TetR_N"/>
    <property type="match status" value="1"/>
</dbReference>
<dbReference type="AlphaFoldDB" id="A0A2A9CWP3"/>
<dbReference type="GO" id="GO:0003677">
    <property type="term" value="F:DNA binding"/>
    <property type="evidence" value="ECO:0007669"/>
    <property type="project" value="UniProtKB-UniRule"/>
</dbReference>
<keyword evidence="3" id="KW-0804">Transcription</keyword>
<evidence type="ECO:0000256" key="2">
    <source>
        <dbReference type="ARBA" id="ARBA00023125"/>
    </source>
</evidence>
<reference evidence="6 7" key="1">
    <citation type="submission" date="2017-10" db="EMBL/GenBank/DDBJ databases">
        <title>Sequencing the genomes of 1000 actinobacteria strains.</title>
        <authorList>
            <person name="Klenk H.-P."/>
        </authorList>
    </citation>
    <scope>NUCLEOTIDE SEQUENCE [LARGE SCALE GENOMIC DNA]</scope>
    <source>
        <strain evidence="6 7">DSM 15597</strain>
    </source>
</reference>
<dbReference type="InterPro" id="IPR001647">
    <property type="entry name" value="HTH_TetR"/>
</dbReference>
<keyword evidence="7" id="KW-1185">Reference proteome</keyword>
<dbReference type="PANTHER" id="PTHR47506">
    <property type="entry name" value="TRANSCRIPTIONAL REGULATORY PROTEIN"/>
    <property type="match status" value="1"/>
</dbReference>
<evidence type="ECO:0000313" key="7">
    <source>
        <dbReference type="Proteomes" id="UP000226079"/>
    </source>
</evidence>
<sequence length="258" mass="27248">MSYRTVYDSQVSNEDIGAATKALAEAVSALTRSVTKNLGEVGMDVNAQVAGSLRAASEELSAASARISKAGSSSARKRSEQTRARLIEAAAKLFAERGYEAASLGDVAAEAGFTKGAVYANFASKEDLLLAVAAEVGECNRVWLAENHDNPDALRVLEASESLKLTQVLAIEIALYAARHPELQATIVELMGPGLSGVAELVAVSRGRDRSQPTEADQDDAMGILAIRSYVQLMAPTTADPRAWDAASRLIGRILDGR</sequence>
<feature type="domain" description="HTH tetR-type" evidence="5">
    <location>
        <begin position="80"/>
        <end position="140"/>
    </location>
</feature>
<dbReference type="PANTHER" id="PTHR47506:SF3">
    <property type="entry name" value="HTH-TYPE TRANSCRIPTIONAL REGULATOR LMRA"/>
    <property type="match status" value="1"/>
</dbReference>
<evidence type="ECO:0000313" key="6">
    <source>
        <dbReference type="EMBL" id="PFG18092.1"/>
    </source>
</evidence>
<evidence type="ECO:0000256" key="4">
    <source>
        <dbReference type="PROSITE-ProRule" id="PRU00335"/>
    </source>
</evidence>
<proteinExistence type="predicted"/>
<evidence type="ECO:0000259" key="5">
    <source>
        <dbReference type="PROSITE" id="PS50977"/>
    </source>
</evidence>
<protein>
    <submittedName>
        <fullName evidence="6">TetR family transcriptional regulator</fullName>
    </submittedName>
</protein>
<feature type="DNA-binding region" description="H-T-H motif" evidence="4">
    <location>
        <begin position="103"/>
        <end position="122"/>
    </location>
</feature>
<dbReference type="OrthoDB" id="7252896at2"/>
<keyword evidence="1" id="KW-0805">Transcription regulation</keyword>
<organism evidence="6 7">
    <name type="scientific">Propionicimonas paludicola</name>
    <dbReference type="NCBI Taxonomy" id="185243"/>
    <lineage>
        <taxon>Bacteria</taxon>
        <taxon>Bacillati</taxon>
        <taxon>Actinomycetota</taxon>
        <taxon>Actinomycetes</taxon>
        <taxon>Propionibacteriales</taxon>
        <taxon>Nocardioidaceae</taxon>
        <taxon>Propionicimonas</taxon>
    </lineage>
</organism>
<dbReference type="PRINTS" id="PR00455">
    <property type="entry name" value="HTHTETR"/>
</dbReference>